<dbReference type="RefSeq" id="XP_016613883.1">
    <property type="nucleotide sequence ID" value="XM_016769824.1"/>
</dbReference>
<accession>A0A0D2HS62</accession>
<proteinExistence type="predicted"/>
<dbReference type="GeneID" id="27705045"/>
<dbReference type="OrthoDB" id="10502030at2759"/>
<dbReference type="EMBL" id="KN847005">
    <property type="protein sequence ID" value="KIW87214.1"/>
    <property type="molecule type" value="Genomic_DNA"/>
</dbReference>
<reference evidence="2" key="1">
    <citation type="submission" date="2015-01" db="EMBL/GenBank/DDBJ databases">
        <title>The Genome Sequence of Cladophialophora bantiana CBS 173.52.</title>
        <authorList>
            <consortium name="The Broad Institute Genomics Platform"/>
            <person name="Cuomo C."/>
            <person name="de Hoog S."/>
            <person name="Gorbushina A."/>
            <person name="Stielow B."/>
            <person name="Teixiera M."/>
            <person name="Abouelleil A."/>
            <person name="Chapman S.B."/>
            <person name="Priest M."/>
            <person name="Young S.K."/>
            <person name="Wortman J."/>
            <person name="Nusbaum C."/>
            <person name="Birren B."/>
        </authorList>
    </citation>
    <scope>NUCLEOTIDE SEQUENCE [LARGE SCALE GENOMIC DNA]</scope>
    <source>
        <strain evidence="2">CBS 173.52</strain>
    </source>
</reference>
<name>A0A0D2HS62_CLAB1</name>
<sequence length="340" mass="37860">MCVELILSSLSPLLPPAPFIDPAVLQLHDDDPVPEDATEDDFAFVNSTDDDVTSYDGAGDDFDEDSRSAQFADNGSASSSVFDDNPPSEITLRSLRGERCRKSDGSVDDDANQEIGSHATHHATPENVGNNGSTSSPCSNDVLSEAQKFDYALCQITDRILHDKKLSKFDFDRITDGLSFAQQCELENWRSCLDPTTPKEWKIWLFPNCPGPGMGDVKMCVTTSCRLLARCESTRIQFFPRYGVQCNRHRRRESESAQDKNDLWCMVQWPECTGDPLGGLCCRLLSRAAGDMALGRTIMCALKGQCEEHQAEESDDDDENEVRRLQEMLLKQAGVRGWRS</sequence>
<feature type="compositionally biased region" description="Acidic residues" evidence="1">
    <location>
        <begin position="47"/>
        <end position="64"/>
    </location>
</feature>
<evidence type="ECO:0000313" key="2">
    <source>
        <dbReference type="EMBL" id="KIW87214.1"/>
    </source>
</evidence>
<feature type="compositionally biased region" description="Polar residues" evidence="1">
    <location>
        <begin position="127"/>
        <end position="139"/>
    </location>
</feature>
<gene>
    <name evidence="2" type="ORF">Z519_12117</name>
</gene>
<dbReference type="HOGENOM" id="CLU_816369_0_0_1"/>
<evidence type="ECO:0000313" key="3">
    <source>
        <dbReference type="Proteomes" id="UP000053789"/>
    </source>
</evidence>
<keyword evidence="3" id="KW-1185">Reference proteome</keyword>
<feature type="region of interest" description="Disordered" evidence="1">
    <location>
        <begin position="47"/>
        <end position="88"/>
    </location>
</feature>
<dbReference type="Proteomes" id="UP000053789">
    <property type="component" value="Unassembled WGS sequence"/>
</dbReference>
<dbReference type="AlphaFoldDB" id="A0A0D2HS62"/>
<dbReference type="VEuPathDB" id="FungiDB:Z519_12117"/>
<feature type="region of interest" description="Disordered" evidence="1">
    <location>
        <begin position="118"/>
        <end position="139"/>
    </location>
</feature>
<protein>
    <submittedName>
        <fullName evidence="2">Uncharacterized protein</fullName>
    </submittedName>
</protein>
<feature type="compositionally biased region" description="Polar residues" evidence="1">
    <location>
        <begin position="68"/>
        <end position="82"/>
    </location>
</feature>
<organism evidence="2 3">
    <name type="scientific">Cladophialophora bantiana (strain ATCC 10958 / CBS 173.52 / CDC B-1940 / NIH 8579)</name>
    <name type="common">Xylohypha bantiana</name>
    <dbReference type="NCBI Taxonomy" id="1442370"/>
    <lineage>
        <taxon>Eukaryota</taxon>
        <taxon>Fungi</taxon>
        <taxon>Dikarya</taxon>
        <taxon>Ascomycota</taxon>
        <taxon>Pezizomycotina</taxon>
        <taxon>Eurotiomycetes</taxon>
        <taxon>Chaetothyriomycetidae</taxon>
        <taxon>Chaetothyriales</taxon>
        <taxon>Herpotrichiellaceae</taxon>
        <taxon>Cladophialophora</taxon>
    </lineage>
</organism>
<evidence type="ECO:0000256" key="1">
    <source>
        <dbReference type="SAM" id="MobiDB-lite"/>
    </source>
</evidence>